<gene>
    <name evidence="3" type="ORF">XBO1_430001</name>
</gene>
<dbReference type="HOGENOM" id="CLU_093188_0_0_6"/>
<feature type="domain" description="DUF7823" evidence="2">
    <location>
        <begin position="141"/>
        <end position="253"/>
    </location>
</feature>
<evidence type="ECO:0000313" key="3">
    <source>
        <dbReference type="EMBL" id="CDH07604.1"/>
    </source>
</evidence>
<dbReference type="EMBL" id="CBSX010000208">
    <property type="protein sequence ID" value="CDH07604.1"/>
    <property type="molecule type" value="Genomic_DNA"/>
</dbReference>
<dbReference type="InterPro" id="IPR056725">
    <property type="entry name" value="DUF7823"/>
</dbReference>
<sequence>MSDVNKLDNKQCPFDLSKYKSNDVVAPVGSVPWAIIQVYEGKAVGRTEWNSLAEYIHLSTKNDGSGPIHIEKHNKDGISEVWEPTLEDLMACDWNLLKSKQKPDDCMLGFDLTIGTGTYSYPDHEYGYLADNEFELGTAHQGPFGTLTNPQNKTDITKFSFFTWSSGGQILRIRVSSDNNHEGYQKMVELFKKTLTIIADGVPYPLGEATEINTDGEGEYEFAGQYNNTEAQKLGALLKQNVGNTLHFCFNWK</sequence>
<evidence type="ECO:0000259" key="1">
    <source>
        <dbReference type="Pfam" id="PF11195"/>
    </source>
</evidence>
<dbReference type="AlphaFoldDB" id="A0A077P9T5"/>
<accession>A0A077P9T5</accession>
<reference evidence="3" key="1">
    <citation type="submission" date="2013-07" db="EMBL/GenBank/DDBJ databases">
        <title>Sub-species coevolution in mutualistic symbiosis.</title>
        <authorList>
            <person name="Murfin K."/>
            <person name="Klassen J."/>
            <person name="Lee M."/>
            <person name="Forst S."/>
            <person name="Stock P."/>
            <person name="Goodrich-Blair H."/>
        </authorList>
    </citation>
    <scope>NUCLEOTIDE SEQUENCE [LARGE SCALE GENOMIC DNA]</scope>
    <source>
        <strain evidence="3">Oregonense</strain>
    </source>
</reference>
<proteinExistence type="predicted"/>
<dbReference type="Pfam" id="PF25136">
    <property type="entry name" value="DUF7823"/>
    <property type="match status" value="1"/>
</dbReference>
<comment type="caution">
    <text evidence="3">The sequence shown here is derived from an EMBL/GenBank/DDBJ whole genome shotgun (WGS) entry which is preliminary data.</text>
</comment>
<feature type="domain" description="Thoeris anti-defense 2-like" evidence="1">
    <location>
        <begin position="31"/>
        <end position="96"/>
    </location>
</feature>
<evidence type="ECO:0008006" key="4">
    <source>
        <dbReference type="Google" id="ProtNLM"/>
    </source>
</evidence>
<dbReference type="InterPro" id="IPR021361">
    <property type="entry name" value="Tad2-like_dom"/>
</dbReference>
<evidence type="ECO:0000259" key="2">
    <source>
        <dbReference type="Pfam" id="PF25136"/>
    </source>
</evidence>
<dbReference type="Proteomes" id="UP000028483">
    <property type="component" value="Unassembled WGS sequence"/>
</dbReference>
<dbReference type="Pfam" id="PF11195">
    <property type="entry name" value="Tad2-like"/>
    <property type="match status" value="1"/>
</dbReference>
<organism evidence="3">
    <name type="scientific">Xenorhabdus bovienii str. oregonense</name>
    <dbReference type="NCBI Taxonomy" id="1398202"/>
    <lineage>
        <taxon>Bacteria</taxon>
        <taxon>Pseudomonadati</taxon>
        <taxon>Pseudomonadota</taxon>
        <taxon>Gammaproteobacteria</taxon>
        <taxon>Enterobacterales</taxon>
        <taxon>Morganellaceae</taxon>
        <taxon>Xenorhabdus</taxon>
    </lineage>
</organism>
<protein>
    <recommendedName>
        <fullName evidence="4">DUF2829 domain-containing protein</fullName>
    </recommendedName>
</protein>
<name>A0A077P9T5_XENBV</name>
<dbReference type="RefSeq" id="WP_071826479.1">
    <property type="nucleotide sequence ID" value="NZ_CAWLUU010000040.1"/>
</dbReference>